<dbReference type="OrthoDB" id="6183232at2"/>
<feature type="transmembrane region" description="Helical" evidence="7">
    <location>
        <begin position="105"/>
        <end position="126"/>
    </location>
</feature>
<keyword evidence="10" id="KW-1185">Reference proteome</keyword>
<dbReference type="Pfam" id="PF04290">
    <property type="entry name" value="DctQ"/>
    <property type="match status" value="1"/>
</dbReference>
<reference evidence="9" key="1">
    <citation type="submission" date="2019-03" db="EMBL/GenBank/DDBJ databases">
        <title>Afifella sp. nov., isolated from activated sludge.</title>
        <authorList>
            <person name="Li Q."/>
            <person name="Liu Y."/>
        </authorList>
    </citation>
    <scope>NUCLEOTIDE SEQUENCE</scope>
    <source>
        <strain evidence="9">L72</strain>
    </source>
</reference>
<keyword evidence="3" id="KW-1003">Cell membrane</keyword>
<gene>
    <name evidence="9" type="ORF">E4O86_09490</name>
</gene>
<dbReference type="GO" id="GO:0005886">
    <property type="term" value="C:plasma membrane"/>
    <property type="evidence" value="ECO:0007669"/>
    <property type="project" value="UniProtKB-SubCell"/>
</dbReference>
<evidence type="ECO:0000256" key="7">
    <source>
        <dbReference type="RuleBase" id="RU369079"/>
    </source>
</evidence>
<evidence type="ECO:0000259" key="8">
    <source>
        <dbReference type="Pfam" id="PF04290"/>
    </source>
</evidence>
<dbReference type="InterPro" id="IPR055348">
    <property type="entry name" value="DctQ"/>
</dbReference>
<keyword evidence="7" id="KW-0997">Cell inner membrane</keyword>
<protein>
    <recommendedName>
        <fullName evidence="7">TRAP transporter small permease protein</fullName>
    </recommendedName>
</protein>
<feature type="transmembrane region" description="Helical" evidence="7">
    <location>
        <begin position="66"/>
        <end position="84"/>
    </location>
</feature>
<evidence type="ECO:0000313" key="10">
    <source>
        <dbReference type="Proteomes" id="UP000773614"/>
    </source>
</evidence>
<evidence type="ECO:0000256" key="5">
    <source>
        <dbReference type="ARBA" id="ARBA00022989"/>
    </source>
</evidence>
<comment type="subcellular location">
    <subcellularLocation>
        <location evidence="7">Cell inner membrane</location>
        <topology evidence="7">Multi-pass membrane protein</topology>
    </subcellularLocation>
    <subcellularLocation>
        <location evidence="1">Cell membrane</location>
        <topology evidence="1">Multi-pass membrane protein</topology>
    </subcellularLocation>
</comment>
<keyword evidence="4 7" id="KW-0812">Transmembrane</keyword>
<name>A0A964WTF5_9HYPH</name>
<keyword evidence="5 7" id="KW-1133">Transmembrane helix</keyword>
<evidence type="ECO:0000256" key="3">
    <source>
        <dbReference type="ARBA" id="ARBA00022475"/>
    </source>
</evidence>
<comment type="function">
    <text evidence="7">Part of the tripartite ATP-independent periplasmic (TRAP) transport system.</text>
</comment>
<feature type="transmembrane region" description="Helical" evidence="7">
    <location>
        <begin position="26"/>
        <end position="46"/>
    </location>
</feature>
<accession>A0A964WTF5</accession>
<evidence type="ECO:0000256" key="1">
    <source>
        <dbReference type="ARBA" id="ARBA00004651"/>
    </source>
</evidence>
<feature type="transmembrane region" description="Helical" evidence="7">
    <location>
        <begin position="146"/>
        <end position="169"/>
    </location>
</feature>
<dbReference type="AlphaFoldDB" id="A0A964WTF5"/>
<evidence type="ECO:0000256" key="6">
    <source>
        <dbReference type="ARBA" id="ARBA00023136"/>
    </source>
</evidence>
<dbReference type="RefSeq" id="WP_161140294.1">
    <property type="nucleotide sequence ID" value="NZ_SPKJ01000025.1"/>
</dbReference>
<comment type="similarity">
    <text evidence="7">Belongs to the TRAP transporter small permease family.</text>
</comment>
<dbReference type="EMBL" id="SPKJ01000025">
    <property type="protein sequence ID" value="MYZ47943.1"/>
    <property type="molecule type" value="Genomic_DNA"/>
</dbReference>
<dbReference type="GO" id="GO:0022857">
    <property type="term" value="F:transmembrane transporter activity"/>
    <property type="evidence" value="ECO:0007669"/>
    <property type="project" value="UniProtKB-UniRule"/>
</dbReference>
<organism evidence="9 10">
    <name type="scientific">Propylenella binzhouense</name>
    <dbReference type="NCBI Taxonomy" id="2555902"/>
    <lineage>
        <taxon>Bacteria</taxon>
        <taxon>Pseudomonadati</taxon>
        <taxon>Pseudomonadota</taxon>
        <taxon>Alphaproteobacteria</taxon>
        <taxon>Hyphomicrobiales</taxon>
        <taxon>Propylenellaceae</taxon>
        <taxon>Propylenella</taxon>
    </lineage>
</organism>
<proteinExistence type="inferred from homology"/>
<evidence type="ECO:0000256" key="4">
    <source>
        <dbReference type="ARBA" id="ARBA00022692"/>
    </source>
</evidence>
<sequence length="177" mass="18758">MTQETGVGHPAPTRPGHGPAERLVEALAYAAAAIGGLFLVGVSLLVTASILGRWLFRSPINGDYELVQVGIAIAAFLFLPLCQLHNENIIVDAFTTRAPKWAVSALDAFWALVYAMVAAFLAWRLAVGAADTMRSGMTTPMLQLPYAWAMVVGAAALGFLALASLLVSIRHARDAGR</sequence>
<keyword evidence="6 7" id="KW-0472">Membrane</keyword>
<evidence type="ECO:0000256" key="2">
    <source>
        <dbReference type="ARBA" id="ARBA00022448"/>
    </source>
</evidence>
<comment type="subunit">
    <text evidence="7">The complex comprises the extracytoplasmic solute receptor protein and the two transmembrane proteins.</text>
</comment>
<dbReference type="Proteomes" id="UP000773614">
    <property type="component" value="Unassembled WGS sequence"/>
</dbReference>
<evidence type="ECO:0000313" key="9">
    <source>
        <dbReference type="EMBL" id="MYZ47943.1"/>
    </source>
</evidence>
<comment type="caution">
    <text evidence="9">The sequence shown here is derived from an EMBL/GenBank/DDBJ whole genome shotgun (WGS) entry which is preliminary data.</text>
</comment>
<keyword evidence="2 7" id="KW-0813">Transport</keyword>
<feature type="domain" description="Tripartite ATP-independent periplasmic transporters DctQ component" evidence="8">
    <location>
        <begin position="43"/>
        <end position="172"/>
    </location>
</feature>